<proteinExistence type="predicted"/>
<dbReference type="GeneID" id="54345554"/>
<organism evidence="2 3">
    <name type="scientific">Didymella exigua CBS 183.55</name>
    <dbReference type="NCBI Taxonomy" id="1150837"/>
    <lineage>
        <taxon>Eukaryota</taxon>
        <taxon>Fungi</taxon>
        <taxon>Dikarya</taxon>
        <taxon>Ascomycota</taxon>
        <taxon>Pezizomycotina</taxon>
        <taxon>Dothideomycetes</taxon>
        <taxon>Pleosporomycetidae</taxon>
        <taxon>Pleosporales</taxon>
        <taxon>Pleosporineae</taxon>
        <taxon>Didymellaceae</taxon>
        <taxon>Didymella</taxon>
    </lineage>
</organism>
<dbReference type="AlphaFoldDB" id="A0A6A5RH97"/>
<dbReference type="Proteomes" id="UP000800082">
    <property type="component" value="Unassembled WGS sequence"/>
</dbReference>
<reference evidence="2" key="1">
    <citation type="journal article" date="2020" name="Stud. Mycol.">
        <title>101 Dothideomycetes genomes: a test case for predicting lifestyles and emergence of pathogens.</title>
        <authorList>
            <person name="Haridas S."/>
            <person name="Albert R."/>
            <person name="Binder M."/>
            <person name="Bloem J."/>
            <person name="Labutti K."/>
            <person name="Salamov A."/>
            <person name="Andreopoulos B."/>
            <person name="Baker S."/>
            <person name="Barry K."/>
            <person name="Bills G."/>
            <person name="Bluhm B."/>
            <person name="Cannon C."/>
            <person name="Castanera R."/>
            <person name="Culley D."/>
            <person name="Daum C."/>
            <person name="Ezra D."/>
            <person name="Gonzalez J."/>
            <person name="Henrissat B."/>
            <person name="Kuo A."/>
            <person name="Liang C."/>
            <person name="Lipzen A."/>
            <person name="Lutzoni F."/>
            <person name="Magnuson J."/>
            <person name="Mondo S."/>
            <person name="Nolan M."/>
            <person name="Ohm R."/>
            <person name="Pangilinan J."/>
            <person name="Park H.-J."/>
            <person name="Ramirez L."/>
            <person name="Alfaro M."/>
            <person name="Sun H."/>
            <person name="Tritt A."/>
            <person name="Yoshinaga Y."/>
            <person name="Zwiers L.-H."/>
            <person name="Turgeon B."/>
            <person name="Goodwin S."/>
            <person name="Spatafora J."/>
            <person name="Crous P."/>
            <person name="Grigoriev I."/>
        </authorList>
    </citation>
    <scope>NUCLEOTIDE SEQUENCE</scope>
    <source>
        <strain evidence="2">CBS 183.55</strain>
    </source>
</reference>
<accession>A0A6A5RH97</accession>
<evidence type="ECO:0008006" key="4">
    <source>
        <dbReference type="Google" id="ProtNLM"/>
    </source>
</evidence>
<dbReference type="RefSeq" id="XP_033447394.1">
    <property type="nucleotide sequence ID" value="XM_033587907.1"/>
</dbReference>
<protein>
    <recommendedName>
        <fullName evidence="4">Arrestin-like N-terminal domain-containing protein</fullName>
    </recommendedName>
</protein>
<dbReference type="OrthoDB" id="3922101at2759"/>
<evidence type="ECO:0000313" key="3">
    <source>
        <dbReference type="Proteomes" id="UP000800082"/>
    </source>
</evidence>
<sequence length="447" mass="49854">MNVMGKPRLALQVPADHIIVITADGASDSLLHGTLIFSNVPLQCDIQITLARVGRLKRGKDMENDSASKKLMSELRFMRSHKEQKRELFNYEMAEKLCGCFVSPLRGTPTSKTTKCDFVLQIPSYLPATAALPSVDISYAIFATCNLANGEVLQTSQDLRIIREIAGPIRLEPSRTVSFPETTFAICASFGLPSSNHKNSTISATLQLNGLNLPITNSMRVNEMRWLVPREIRWYLEETTVLITGCPDATGHLPMSTAQRVLKKRQIATGKEKLKLNYPFTRAGNTPITMCPDNSSISILFMILAPKDISLGESTALAVAGGHVLHTVLDKYAGNLHGLQKRFAVYLEYKLHVWLRIGEDIFDEASGDLVNRKMDEMAYTVVCPLIQQRTRDDEYTQDQSAQFIPPSYDGIWEQPPPDYSMPPEYATIEERRPSTWHTAEASTSLSS</sequence>
<evidence type="ECO:0000313" key="2">
    <source>
        <dbReference type="EMBL" id="KAF1927142.1"/>
    </source>
</evidence>
<dbReference type="EMBL" id="ML978973">
    <property type="protein sequence ID" value="KAF1927142.1"/>
    <property type="molecule type" value="Genomic_DNA"/>
</dbReference>
<keyword evidence="3" id="KW-1185">Reference proteome</keyword>
<evidence type="ECO:0000256" key="1">
    <source>
        <dbReference type="SAM" id="MobiDB-lite"/>
    </source>
</evidence>
<feature type="region of interest" description="Disordered" evidence="1">
    <location>
        <begin position="404"/>
        <end position="447"/>
    </location>
</feature>
<gene>
    <name evidence="2" type="ORF">M421DRAFT_182737</name>
</gene>
<name>A0A6A5RH97_9PLEO</name>
<feature type="compositionally biased region" description="Polar residues" evidence="1">
    <location>
        <begin position="435"/>
        <end position="447"/>
    </location>
</feature>